<feature type="region of interest" description="Disordered" evidence="5">
    <location>
        <begin position="242"/>
        <end position="267"/>
    </location>
</feature>
<dbReference type="Gene3D" id="2.30.30.40">
    <property type="entry name" value="SH3 Domains"/>
    <property type="match status" value="1"/>
</dbReference>
<dbReference type="SMART" id="SM00326">
    <property type="entry name" value="SH3"/>
    <property type="match status" value="1"/>
</dbReference>
<dbReference type="GO" id="GO:0007266">
    <property type="term" value="P:Rho protein signal transduction"/>
    <property type="evidence" value="ECO:0007669"/>
    <property type="project" value="TreeGrafter"/>
</dbReference>
<dbReference type="SUPFAM" id="SSF50044">
    <property type="entry name" value="SH3-domain"/>
    <property type="match status" value="1"/>
</dbReference>
<dbReference type="InterPro" id="IPR039801">
    <property type="entry name" value="EPS8-like"/>
</dbReference>
<feature type="domain" description="SH3" evidence="6">
    <location>
        <begin position="636"/>
        <end position="695"/>
    </location>
</feature>
<dbReference type="InterPro" id="IPR036028">
    <property type="entry name" value="SH3-like_dom_sf"/>
</dbReference>
<dbReference type="GO" id="GO:0035023">
    <property type="term" value="P:regulation of Rho protein signal transduction"/>
    <property type="evidence" value="ECO:0007669"/>
    <property type="project" value="TreeGrafter"/>
</dbReference>
<name>A0A158QA74_ENTVE</name>
<evidence type="ECO:0000313" key="8">
    <source>
        <dbReference type="Proteomes" id="UP000274131"/>
    </source>
</evidence>
<dbReference type="InterPro" id="IPR001452">
    <property type="entry name" value="SH3_domain"/>
</dbReference>
<dbReference type="InterPro" id="IPR006020">
    <property type="entry name" value="PTB/PI_dom"/>
</dbReference>
<dbReference type="PROSITE" id="PS50002">
    <property type="entry name" value="SH3"/>
    <property type="match status" value="1"/>
</dbReference>
<dbReference type="WBParaSite" id="EVEC_0000430701-mRNA-1">
    <property type="protein sequence ID" value="EVEC_0000430701-mRNA-1"/>
    <property type="gene ID" value="EVEC_0000430701"/>
</dbReference>
<evidence type="ECO:0000256" key="2">
    <source>
        <dbReference type="ARBA" id="ARBA00022443"/>
    </source>
</evidence>
<evidence type="ECO:0000256" key="5">
    <source>
        <dbReference type="SAM" id="MobiDB-lite"/>
    </source>
</evidence>
<dbReference type="AlphaFoldDB" id="A0A158QA74"/>
<dbReference type="InterPro" id="IPR013625">
    <property type="entry name" value="PTB"/>
</dbReference>
<keyword evidence="8" id="KW-1185">Reference proteome</keyword>
<evidence type="ECO:0000256" key="3">
    <source>
        <dbReference type="PROSITE-ProRule" id="PRU00192"/>
    </source>
</evidence>
<dbReference type="Pfam" id="PF07653">
    <property type="entry name" value="SH3_2"/>
    <property type="match status" value="1"/>
</dbReference>
<reference evidence="9" key="1">
    <citation type="submission" date="2016-04" db="UniProtKB">
        <authorList>
            <consortium name="WormBaseParasite"/>
        </authorList>
    </citation>
    <scope>IDENTIFICATION</scope>
</reference>
<dbReference type="GO" id="GO:0003779">
    <property type="term" value="F:actin binding"/>
    <property type="evidence" value="ECO:0007669"/>
    <property type="project" value="TreeGrafter"/>
</dbReference>
<dbReference type="InterPro" id="IPR055093">
    <property type="entry name" value="EPS8_2nd"/>
</dbReference>
<feature type="region of interest" description="Disordered" evidence="5">
    <location>
        <begin position="461"/>
        <end position="513"/>
    </location>
</feature>
<dbReference type="Proteomes" id="UP000274131">
    <property type="component" value="Unassembled WGS sequence"/>
</dbReference>
<evidence type="ECO:0000256" key="4">
    <source>
        <dbReference type="SAM" id="Coils"/>
    </source>
</evidence>
<evidence type="ECO:0000259" key="6">
    <source>
        <dbReference type="PROSITE" id="PS50002"/>
    </source>
</evidence>
<feature type="region of interest" description="Disordered" evidence="5">
    <location>
        <begin position="704"/>
        <end position="736"/>
    </location>
</feature>
<dbReference type="Gene3D" id="2.30.29.30">
    <property type="entry name" value="Pleckstrin-homology domain (PH domain)/Phosphotyrosine-binding domain (PTB)"/>
    <property type="match status" value="1"/>
</dbReference>
<feature type="coiled-coil region" evidence="4">
    <location>
        <begin position="515"/>
        <end position="573"/>
    </location>
</feature>
<organism evidence="9">
    <name type="scientific">Enterobius vermicularis</name>
    <name type="common">Human pinworm</name>
    <dbReference type="NCBI Taxonomy" id="51028"/>
    <lineage>
        <taxon>Eukaryota</taxon>
        <taxon>Metazoa</taxon>
        <taxon>Ecdysozoa</taxon>
        <taxon>Nematoda</taxon>
        <taxon>Chromadorea</taxon>
        <taxon>Rhabditida</taxon>
        <taxon>Spirurina</taxon>
        <taxon>Oxyuridomorpha</taxon>
        <taxon>Oxyuroidea</taxon>
        <taxon>Oxyuridae</taxon>
        <taxon>Enterobius</taxon>
    </lineage>
</organism>
<dbReference type="Pfam" id="PF08416">
    <property type="entry name" value="PTB"/>
    <property type="match status" value="1"/>
</dbReference>
<feature type="compositionally biased region" description="Pro residues" evidence="5">
    <location>
        <begin position="461"/>
        <end position="472"/>
    </location>
</feature>
<dbReference type="STRING" id="51028.A0A158QA74"/>
<dbReference type="CDD" id="cd01210">
    <property type="entry name" value="PTB_EPS8"/>
    <property type="match status" value="1"/>
</dbReference>
<reference evidence="7 8" key="2">
    <citation type="submission" date="2018-10" db="EMBL/GenBank/DDBJ databases">
        <authorList>
            <consortium name="Pathogen Informatics"/>
        </authorList>
    </citation>
    <scope>NUCLEOTIDE SEQUENCE [LARGE SCALE GENOMIC DNA]</scope>
</reference>
<dbReference type="InterPro" id="IPR011993">
    <property type="entry name" value="PH-like_dom_sf"/>
</dbReference>
<dbReference type="Pfam" id="PF22975">
    <property type="entry name" value="EPS8_2nd"/>
    <property type="match status" value="1"/>
</dbReference>
<dbReference type="InterPro" id="IPR033928">
    <property type="entry name" value="EPS8_PTB"/>
</dbReference>
<accession>A0A158QA74</accession>
<dbReference type="EMBL" id="UXUI01007739">
    <property type="protein sequence ID" value="VDD89259.1"/>
    <property type="molecule type" value="Genomic_DNA"/>
</dbReference>
<dbReference type="FunFam" id="2.30.29.30:FF:000289">
    <property type="entry name" value="Epidermal growth factor receptor kinase substrate 8"/>
    <property type="match status" value="1"/>
</dbReference>
<dbReference type="PANTHER" id="PTHR12287:SF23">
    <property type="entry name" value="AROUSER, ISOFORM A-RELATED"/>
    <property type="match status" value="1"/>
</dbReference>
<dbReference type="OrthoDB" id="4680325at2759"/>
<evidence type="ECO:0000313" key="9">
    <source>
        <dbReference type="WBParaSite" id="EVEC_0000430701-mRNA-1"/>
    </source>
</evidence>
<feature type="region of interest" description="Disordered" evidence="5">
    <location>
        <begin position="309"/>
        <end position="334"/>
    </location>
</feature>
<keyword evidence="2 3" id="KW-0728">SH3 domain</keyword>
<protein>
    <submittedName>
        <fullName evidence="9">SH3 domain-containing protein</fullName>
    </submittedName>
</protein>
<evidence type="ECO:0000313" key="7">
    <source>
        <dbReference type="EMBL" id="VDD89259.1"/>
    </source>
</evidence>
<dbReference type="PANTHER" id="PTHR12287">
    <property type="entry name" value="EPIDERMAL GROWTH FACTOR RECEPTOR KINASE SUBSTRATE EPS8-RELATED PROTEIN"/>
    <property type="match status" value="1"/>
</dbReference>
<comment type="similarity">
    <text evidence="1">Belongs to the EPS8 family.</text>
</comment>
<keyword evidence="4" id="KW-0175">Coiled coil</keyword>
<dbReference type="SMART" id="SM00462">
    <property type="entry name" value="PTB"/>
    <property type="match status" value="1"/>
</dbReference>
<evidence type="ECO:0000256" key="1">
    <source>
        <dbReference type="ARBA" id="ARBA00006197"/>
    </source>
</evidence>
<gene>
    <name evidence="7" type="ORF">EVEC_LOCUS4015</name>
</gene>
<dbReference type="GO" id="GO:0005886">
    <property type="term" value="C:plasma membrane"/>
    <property type="evidence" value="ECO:0007669"/>
    <property type="project" value="TreeGrafter"/>
</dbReference>
<dbReference type="SUPFAM" id="SSF50729">
    <property type="entry name" value="PH domain-like"/>
    <property type="match status" value="1"/>
</dbReference>
<proteinExistence type="inferred from homology"/>
<sequence length="758" mass="86431">MNGFEDEVDDLKFQLLDKLAVVMVKFFSSGYPSSSRHPSVSNSYYYSRGGGASISSNAPSPVLASSYGRTQRYPGVMDYPGPTSNRRYHGGPMEDDSPSYFVEHLASFAVGREYGLLSASDGVRKLKQLEKNSAIWAQPLILRLKPNVISVEDENGDPVEEFPMDLVSDPSAHISPDPRDVHNNIVLFIVRENSQRGRIVHPTEMHIFQCNRVSAQEVVDDMKAYLMGQVQLVRAGRRDTGYATNPAPPFQYNYPQQSKPDRYENASASSDSTEYFEKEVNTLNRCFDDIERFVVRIQSAAMAQKELEQQAQRFRTAQRGKRGSNAPPPPESGILQMRAQMPAEREFLDIFQKFKLSFNLLAKLKNHIHQPNAPELLHFLFTPLMIILDACEWGLGRKLAPQVQSPLISREARELMQNCLTSKESDVWMSLGSAWRVPPEDWIGPLPKPYHPIFIDGFAPYGPPDMSEPPLPQSYGSRYQPTPQPQPQPIHRGVSAPPPQTNSYHHQPPIRDRSVDNLNIDLDRMNLEKERLDFEREKIAEKRRLFEEERRLHHEQQRLAAEKELMAQEAEQRMMPNNYPSRPPEPRQESPTMVRRSMQQYPPNVNGGVDMPSLGPIKLPDQSPRQKSFANDIMARRAILAQATFDRVAQNAKELTISRGEYLEVLNDKKNWWECTNMHHRVGYVPRTILAVINYEDVSPVPHSQQESAMYAPERPSGVTAPPPPNSNIQPVRAGMMNEDTPDYIKQRQGKRGEFRYF</sequence>